<keyword evidence="2" id="KW-1185">Reference proteome</keyword>
<dbReference type="AlphaFoldDB" id="A0AAD6VFM0"/>
<dbReference type="Proteomes" id="UP001219525">
    <property type="component" value="Unassembled WGS sequence"/>
</dbReference>
<proteinExistence type="predicted"/>
<reference evidence="1" key="1">
    <citation type="submission" date="2023-03" db="EMBL/GenBank/DDBJ databases">
        <title>Massive genome expansion in bonnet fungi (Mycena s.s.) driven by repeated elements and novel gene families across ecological guilds.</title>
        <authorList>
            <consortium name="Lawrence Berkeley National Laboratory"/>
            <person name="Harder C.B."/>
            <person name="Miyauchi S."/>
            <person name="Viragh M."/>
            <person name="Kuo A."/>
            <person name="Thoen E."/>
            <person name="Andreopoulos B."/>
            <person name="Lu D."/>
            <person name="Skrede I."/>
            <person name="Drula E."/>
            <person name="Henrissat B."/>
            <person name="Morin E."/>
            <person name="Kohler A."/>
            <person name="Barry K."/>
            <person name="LaButti K."/>
            <person name="Morin E."/>
            <person name="Salamov A."/>
            <person name="Lipzen A."/>
            <person name="Mereny Z."/>
            <person name="Hegedus B."/>
            <person name="Baldrian P."/>
            <person name="Stursova M."/>
            <person name="Weitz H."/>
            <person name="Taylor A."/>
            <person name="Grigoriev I.V."/>
            <person name="Nagy L.G."/>
            <person name="Martin F."/>
            <person name="Kauserud H."/>
        </authorList>
    </citation>
    <scope>NUCLEOTIDE SEQUENCE</scope>
    <source>
        <strain evidence="1">9144</strain>
    </source>
</reference>
<gene>
    <name evidence="1" type="ORF">GGX14DRAFT_303538</name>
</gene>
<sequence length="72" mass="7958">QVVYARTSLMVSEELPQILQRCYNPPRRSAKGHGARPAGARQVLLDFARSCISDTIDQEMKPSAGLFLSLPD</sequence>
<dbReference type="EMBL" id="JARJCW010000029">
    <property type="protein sequence ID" value="KAJ7210043.1"/>
    <property type="molecule type" value="Genomic_DNA"/>
</dbReference>
<evidence type="ECO:0000313" key="1">
    <source>
        <dbReference type="EMBL" id="KAJ7210043.1"/>
    </source>
</evidence>
<protein>
    <submittedName>
        <fullName evidence="1">Uncharacterized protein</fullName>
    </submittedName>
</protein>
<feature type="non-terminal residue" evidence="1">
    <location>
        <position position="1"/>
    </location>
</feature>
<comment type="caution">
    <text evidence="1">The sequence shown here is derived from an EMBL/GenBank/DDBJ whole genome shotgun (WGS) entry which is preliminary data.</text>
</comment>
<evidence type="ECO:0000313" key="2">
    <source>
        <dbReference type="Proteomes" id="UP001219525"/>
    </source>
</evidence>
<organism evidence="1 2">
    <name type="scientific">Mycena pura</name>
    <dbReference type="NCBI Taxonomy" id="153505"/>
    <lineage>
        <taxon>Eukaryota</taxon>
        <taxon>Fungi</taxon>
        <taxon>Dikarya</taxon>
        <taxon>Basidiomycota</taxon>
        <taxon>Agaricomycotina</taxon>
        <taxon>Agaricomycetes</taxon>
        <taxon>Agaricomycetidae</taxon>
        <taxon>Agaricales</taxon>
        <taxon>Marasmiineae</taxon>
        <taxon>Mycenaceae</taxon>
        <taxon>Mycena</taxon>
    </lineage>
</organism>
<accession>A0AAD6VFM0</accession>
<name>A0AAD6VFM0_9AGAR</name>
<feature type="non-terminal residue" evidence="1">
    <location>
        <position position="72"/>
    </location>
</feature>